<reference evidence="3" key="1">
    <citation type="submission" date="2009-11" db="EMBL/GenBank/DDBJ databases">
        <authorList>
            <consortium name="US DOE Joint Genome Institute (JGI-PGF)"/>
            <person name="Ottilar R."/>
            <person name="Schmutz J."/>
            <person name="Salamov A."/>
            <person name="Cheng J.F."/>
            <person name="Lucas S."/>
            <person name="Pitluck S."/>
            <person name="Gundlach H."/>
            <person name="Guo Y."/>
            <person name="Haberer G."/>
            <person name="Nasrallah J."/>
            <person name="Mayer K.F.X."/>
            <person name="van de Peer Y."/>
            <person name="Weigel D."/>
            <person name="Grigoriev I.V."/>
        </authorList>
    </citation>
    <scope>NUCLEOTIDE SEQUENCE</scope>
    <source>
        <strain evidence="3">Nigerian</strain>
    </source>
</reference>
<protein>
    <submittedName>
        <fullName evidence="3">Uncharacterized protein</fullName>
    </submittedName>
</protein>
<dbReference type="CDD" id="cd09275">
    <property type="entry name" value="RNase_HI_RT_DIRS1"/>
    <property type="match status" value="1"/>
</dbReference>
<reference evidence="3" key="3">
    <citation type="submission" date="2016-05" db="EMBL/GenBank/DDBJ databases">
        <title>WGS assembly of Xenopus tropicalis.</title>
        <authorList>
            <person name="Sessions A."/>
            <person name="Jenkins J."/>
            <person name="Mitros T."/>
            <person name="Lyons J.T."/>
            <person name="Dichmann D.S."/>
            <person name="Robert J."/>
            <person name="Harland R.M."/>
            <person name="Rokhsar D.S."/>
        </authorList>
    </citation>
    <scope>NUCLEOTIDE SEQUENCE</scope>
    <source>
        <strain evidence="3">Nigerian</strain>
    </source>
</reference>
<dbReference type="SUPFAM" id="SSF56672">
    <property type="entry name" value="DNA/RNA polymerases"/>
    <property type="match status" value="1"/>
</dbReference>
<sequence>MRVRQGNNVSQDVASDISRGLARDKVASDNTGELSFERHTNAEYNSPMEQSQLANSFDSSSVESLVEMDIIGAESRASGANLMDKLTPAVSASTGSAVSISEVNSPPVVKEGVMGDLGKETNEVAMSHGTTNTPVADKTMEKDKEAITLRKVQALLGRLNFACKIIPAGRIFSRHLSWATVGIKKPYHFIRLNGEHKRDLEIWRLFLQTFNGISLWQDKELSNEEINLYTDAAGGKGMGRYFNGKWFSEPWPSEWYKADITKNMVFLELLPILTSLEVWGEELVKKVIFYCDNMGVVQFLNKMNASSVPVVRLMRSLVLLCMNSNIWLKLRHVPGVNNDVADALSRLQLDRFWNLVPLVEPKAYRAVWLEQIHNGGIIRGELNDQSILDNFLLYIAQLSEKGCSYNMINKRVSALSFLFKLLEIKDITKVFLVRQILKSFKKGHAGKDMRRPLSLPLLSRVFVQLKEICFSGYEESLFKLAFSLAFYGAFRISELISRNKVGNGGKCIGNLGLKDREYASHSFRIGAVTQADFWGLSPMAIRHSFIVWAAKRSDIRKDGRQLVF</sequence>
<dbReference type="InterPro" id="IPR052055">
    <property type="entry name" value="Hepadnavirus_pol/RT"/>
</dbReference>
<keyword evidence="1" id="KW-0238">DNA-binding</keyword>
<dbReference type="Gene3D" id="1.10.150.130">
    <property type="match status" value="1"/>
</dbReference>
<organism evidence="3">
    <name type="scientific">Xenopus tropicalis</name>
    <name type="common">Western clawed frog</name>
    <name type="synonym">Silurana tropicalis</name>
    <dbReference type="NCBI Taxonomy" id="8364"/>
    <lineage>
        <taxon>Eukaryota</taxon>
        <taxon>Metazoa</taxon>
        <taxon>Chordata</taxon>
        <taxon>Craniata</taxon>
        <taxon>Vertebrata</taxon>
        <taxon>Euteleostomi</taxon>
        <taxon>Amphibia</taxon>
        <taxon>Batrachia</taxon>
        <taxon>Anura</taxon>
        <taxon>Pipoidea</taxon>
        <taxon>Pipidae</taxon>
        <taxon>Xenopodinae</taxon>
        <taxon>Xenopus</taxon>
        <taxon>Silurana</taxon>
    </lineage>
</organism>
<proteinExistence type="predicted"/>
<feature type="region of interest" description="Disordered" evidence="2">
    <location>
        <begin position="1"/>
        <end position="35"/>
    </location>
</feature>
<feature type="compositionally biased region" description="Polar residues" evidence="2">
    <location>
        <begin position="1"/>
        <end position="13"/>
    </location>
</feature>
<dbReference type="PANTHER" id="PTHR33050">
    <property type="entry name" value="REVERSE TRANSCRIPTASE DOMAIN-CONTAINING PROTEIN"/>
    <property type="match status" value="1"/>
</dbReference>
<evidence type="ECO:0000256" key="1">
    <source>
        <dbReference type="ARBA" id="ARBA00023125"/>
    </source>
</evidence>
<gene>
    <name evidence="3" type="ORF">XENTR_v90026076mg</name>
</gene>
<dbReference type="EMBL" id="KV460435">
    <property type="protein sequence ID" value="OCA18126.1"/>
    <property type="molecule type" value="Genomic_DNA"/>
</dbReference>
<accession>A0A1B8Y586</accession>
<dbReference type="PANTHER" id="PTHR33050:SF8">
    <property type="entry name" value="REVERSE TRANSCRIPTASE DOMAIN-CONTAINING PROTEIN"/>
    <property type="match status" value="1"/>
</dbReference>
<evidence type="ECO:0000313" key="3">
    <source>
        <dbReference type="EMBL" id="OCA18126.1"/>
    </source>
</evidence>
<reference evidence="3" key="2">
    <citation type="journal article" date="2010" name="Science">
        <title>The genome of the Western clawed frog Xenopus tropicalis.</title>
        <authorList>
            <person name="Hellsten U."/>
            <person name="Harland R.M."/>
            <person name="Gilchrist M.J."/>
            <person name="Hendrix D."/>
            <person name="Jurka J."/>
            <person name="Kapitonov V."/>
            <person name="Ovcharenko I."/>
            <person name="Putnam N.H."/>
            <person name="Shu S."/>
            <person name="Taher L."/>
            <person name="Blitz I.L."/>
            <person name="Blumberg B."/>
            <person name="Dichmann D.S."/>
            <person name="Dubchak I."/>
            <person name="Amaya E."/>
            <person name="Detter J.C."/>
            <person name="Fletcher R."/>
            <person name="Gerhard D.S."/>
            <person name="Goodstein D."/>
            <person name="Graves T."/>
            <person name="Grigoriev I.V."/>
            <person name="Grimwood J."/>
            <person name="Kawashima T."/>
            <person name="Lindquist E."/>
            <person name="Lucas S.M."/>
            <person name="Mead P.E."/>
            <person name="Mitros T."/>
            <person name="Ogino H."/>
            <person name="Ohta Y."/>
            <person name="Poliakov A.V."/>
            <person name="Pollet N."/>
            <person name="Robert J."/>
            <person name="Salamov A."/>
            <person name="Sater A.K."/>
            <person name="Schmutz J."/>
            <person name="Terry A."/>
            <person name="Vize P.D."/>
            <person name="Warren W.C."/>
            <person name="Wells D."/>
            <person name="Wills A."/>
            <person name="Wilson R.K."/>
            <person name="Zimmerman L.B."/>
            <person name="Zorn A.M."/>
            <person name="Grainger R."/>
            <person name="Grammer T."/>
            <person name="Khokha M.K."/>
            <person name="Richardson P.M."/>
            <person name="Rokhsar D.S."/>
        </authorList>
    </citation>
    <scope>NUCLEOTIDE SEQUENCE [LARGE SCALE GENOMIC DNA]</scope>
    <source>
        <strain evidence="3">Nigerian</strain>
    </source>
</reference>
<dbReference type="GO" id="GO:0003677">
    <property type="term" value="F:DNA binding"/>
    <property type="evidence" value="ECO:0007669"/>
    <property type="project" value="UniProtKB-KW"/>
</dbReference>
<dbReference type="InterPro" id="IPR010998">
    <property type="entry name" value="Integrase_recombinase_N"/>
</dbReference>
<name>A0A1B8Y586_XENTR</name>
<dbReference type="InterPro" id="IPR043502">
    <property type="entry name" value="DNA/RNA_pol_sf"/>
</dbReference>
<dbReference type="AlphaFoldDB" id="A0A1B8Y586"/>
<evidence type="ECO:0000256" key="2">
    <source>
        <dbReference type="SAM" id="MobiDB-lite"/>
    </source>
</evidence>